<evidence type="ECO:0000313" key="3">
    <source>
        <dbReference type="Proteomes" id="UP000326340"/>
    </source>
</evidence>
<accession>A0A5Q4BLF4</accession>
<comment type="caution">
    <text evidence="2">The sequence shown here is derived from an EMBL/GenBank/DDBJ whole genome shotgun (WGS) entry which is preliminary data.</text>
</comment>
<protein>
    <submittedName>
        <fullName evidence="2">Uncharacterized protein</fullName>
    </submittedName>
</protein>
<keyword evidence="3" id="KW-1185">Reference proteome</keyword>
<evidence type="ECO:0000256" key="1">
    <source>
        <dbReference type="SAM" id="MobiDB-lite"/>
    </source>
</evidence>
<dbReference type="EMBL" id="PUHP01000874">
    <property type="protein sequence ID" value="TQN67621.1"/>
    <property type="molecule type" value="Genomic_DNA"/>
</dbReference>
<reference evidence="2 3" key="1">
    <citation type="journal article" date="2019" name="Sci. Rep.">
        <title>Colletotrichum shisoi sp. nov., an anthracnose pathogen of Perilla frutescens in Japan: molecular phylogenetic, morphological and genomic evidence.</title>
        <authorList>
            <person name="Gan P."/>
            <person name="Tsushima A."/>
            <person name="Hiroyama R."/>
            <person name="Narusaka M."/>
            <person name="Takano Y."/>
            <person name="Narusaka Y."/>
            <person name="Kawaradani M."/>
            <person name="Damm U."/>
            <person name="Shirasu K."/>
        </authorList>
    </citation>
    <scope>NUCLEOTIDE SEQUENCE [LARGE SCALE GENOMIC DNA]</scope>
    <source>
        <strain evidence="2 3">PG-2018a</strain>
    </source>
</reference>
<sequence>MLGRPGTKSPGLGLGETGTTPSGSLRAMPLIAVSQCSHSNLRCSVQARGNRRGAEFMVHGR</sequence>
<organism evidence="2 3">
    <name type="scientific">Colletotrichum shisoi</name>
    <dbReference type="NCBI Taxonomy" id="2078593"/>
    <lineage>
        <taxon>Eukaryota</taxon>
        <taxon>Fungi</taxon>
        <taxon>Dikarya</taxon>
        <taxon>Ascomycota</taxon>
        <taxon>Pezizomycotina</taxon>
        <taxon>Sordariomycetes</taxon>
        <taxon>Hypocreomycetidae</taxon>
        <taxon>Glomerellales</taxon>
        <taxon>Glomerellaceae</taxon>
        <taxon>Colletotrichum</taxon>
        <taxon>Colletotrichum destructivum species complex</taxon>
    </lineage>
</organism>
<proteinExistence type="predicted"/>
<gene>
    <name evidence="2" type="ORF">CSHISOI_07823</name>
</gene>
<dbReference type="AlphaFoldDB" id="A0A5Q4BLF4"/>
<dbReference type="Proteomes" id="UP000326340">
    <property type="component" value="Unassembled WGS sequence"/>
</dbReference>
<feature type="region of interest" description="Disordered" evidence="1">
    <location>
        <begin position="1"/>
        <end position="26"/>
    </location>
</feature>
<evidence type="ECO:0000313" key="2">
    <source>
        <dbReference type="EMBL" id="TQN67621.1"/>
    </source>
</evidence>
<name>A0A5Q4BLF4_9PEZI</name>